<dbReference type="InterPro" id="IPR007627">
    <property type="entry name" value="RNA_pol_sigma70_r2"/>
</dbReference>
<comment type="caution">
    <text evidence="7">The sequence shown here is derived from an EMBL/GenBank/DDBJ whole genome shotgun (WGS) entry which is preliminary data.</text>
</comment>
<dbReference type="InterPro" id="IPR039425">
    <property type="entry name" value="RNA_pol_sigma-70-like"/>
</dbReference>
<evidence type="ECO:0000256" key="4">
    <source>
        <dbReference type="ARBA" id="ARBA00023163"/>
    </source>
</evidence>
<dbReference type="EMBL" id="JAHXZN010000008">
    <property type="protein sequence ID" value="MBW6532553.1"/>
    <property type="molecule type" value="Genomic_DNA"/>
</dbReference>
<comment type="similarity">
    <text evidence="1">Belongs to the sigma-70 factor family. ECF subfamily.</text>
</comment>
<evidence type="ECO:0000259" key="6">
    <source>
        <dbReference type="Pfam" id="PF08281"/>
    </source>
</evidence>
<keyword evidence="2" id="KW-0805">Transcription regulation</keyword>
<organism evidence="7 8">
    <name type="scientific">Sphingomonas citri</name>
    <dbReference type="NCBI Taxonomy" id="2862499"/>
    <lineage>
        <taxon>Bacteria</taxon>
        <taxon>Pseudomonadati</taxon>
        <taxon>Pseudomonadota</taxon>
        <taxon>Alphaproteobacteria</taxon>
        <taxon>Sphingomonadales</taxon>
        <taxon>Sphingomonadaceae</taxon>
        <taxon>Sphingomonas</taxon>
    </lineage>
</organism>
<dbReference type="Gene3D" id="1.10.10.10">
    <property type="entry name" value="Winged helix-like DNA-binding domain superfamily/Winged helix DNA-binding domain"/>
    <property type="match status" value="1"/>
</dbReference>
<evidence type="ECO:0000313" key="7">
    <source>
        <dbReference type="EMBL" id="MBW6532553.1"/>
    </source>
</evidence>
<accession>A0ABS7BSK2</accession>
<dbReference type="NCBIfam" id="TIGR02937">
    <property type="entry name" value="sigma70-ECF"/>
    <property type="match status" value="1"/>
</dbReference>
<proteinExistence type="inferred from homology"/>
<dbReference type="Pfam" id="PF08281">
    <property type="entry name" value="Sigma70_r4_2"/>
    <property type="match status" value="1"/>
</dbReference>
<evidence type="ECO:0000256" key="1">
    <source>
        <dbReference type="ARBA" id="ARBA00010641"/>
    </source>
</evidence>
<dbReference type="Proteomes" id="UP000759103">
    <property type="component" value="Unassembled WGS sequence"/>
</dbReference>
<dbReference type="InterPro" id="IPR014284">
    <property type="entry name" value="RNA_pol_sigma-70_dom"/>
</dbReference>
<keyword evidence="4" id="KW-0804">Transcription</keyword>
<dbReference type="Gene3D" id="1.10.1740.10">
    <property type="match status" value="1"/>
</dbReference>
<feature type="domain" description="RNA polymerase sigma factor 70 region 4 type 2" evidence="6">
    <location>
        <begin position="102"/>
        <end position="145"/>
    </location>
</feature>
<evidence type="ECO:0000256" key="2">
    <source>
        <dbReference type="ARBA" id="ARBA00023015"/>
    </source>
</evidence>
<evidence type="ECO:0000313" key="8">
    <source>
        <dbReference type="Proteomes" id="UP000759103"/>
    </source>
</evidence>
<feature type="domain" description="RNA polymerase sigma-70 region 2" evidence="5">
    <location>
        <begin position="8"/>
        <end position="69"/>
    </location>
</feature>
<dbReference type="PANTHER" id="PTHR43133:SF63">
    <property type="entry name" value="RNA POLYMERASE SIGMA FACTOR FECI-RELATED"/>
    <property type="match status" value="1"/>
</dbReference>
<dbReference type="Pfam" id="PF04542">
    <property type="entry name" value="Sigma70_r2"/>
    <property type="match status" value="1"/>
</dbReference>
<keyword evidence="8" id="KW-1185">Reference proteome</keyword>
<dbReference type="InterPro" id="IPR036388">
    <property type="entry name" value="WH-like_DNA-bd_sf"/>
</dbReference>
<evidence type="ECO:0000259" key="5">
    <source>
        <dbReference type="Pfam" id="PF04542"/>
    </source>
</evidence>
<dbReference type="PANTHER" id="PTHR43133">
    <property type="entry name" value="RNA POLYMERASE ECF-TYPE SIGMA FACTO"/>
    <property type="match status" value="1"/>
</dbReference>
<dbReference type="InterPro" id="IPR013324">
    <property type="entry name" value="RNA_pol_sigma_r3/r4-like"/>
</dbReference>
<protein>
    <submittedName>
        <fullName evidence="7">Sigma-70 family RNA polymerase sigma factor</fullName>
    </submittedName>
</protein>
<name>A0ABS7BSK2_9SPHN</name>
<evidence type="ECO:0000256" key="3">
    <source>
        <dbReference type="ARBA" id="ARBA00023082"/>
    </source>
</evidence>
<keyword evidence="3" id="KW-0731">Sigma factor</keyword>
<sequence length="178" mass="20772">MAREILPHEHRVRAWLRRAGAAPEDSDELIQEAYCRLAMLEAVDHIDSPYAYFFSIVRNLLVRRLKRQRIVPLETIAEIDAYHDDRPSPEQLAAGRLAYGKALDLIARLPERCRRIVQLRKIEGWSQRQIAEHLGTTEKAVEKQVWLGVRFLRQAWSQAEQDADDLMGEHEQRGGRRR</sequence>
<dbReference type="SUPFAM" id="SSF88946">
    <property type="entry name" value="Sigma2 domain of RNA polymerase sigma factors"/>
    <property type="match status" value="1"/>
</dbReference>
<reference evidence="7 8" key="1">
    <citation type="submission" date="2021-07" db="EMBL/GenBank/DDBJ databases">
        <title>Sphingomonas sp.</title>
        <authorList>
            <person name="Feng G."/>
            <person name="Li J."/>
            <person name="Pan M."/>
        </authorList>
    </citation>
    <scope>NUCLEOTIDE SEQUENCE [LARGE SCALE GENOMIC DNA]</scope>
    <source>
        <strain evidence="7 8">RRHST34</strain>
    </source>
</reference>
<dbReference type="SUPFAM" id="SSF88659">
    <property type="entry name" value="Sigma3 and sigma4 domains of RNA polymerase sigma factors"/>
    <property type="match status" value="1"/>
</dbReference>
<gene>
    <name evidence="7" type="ORF">KZ820_17565</name>
</gene>
<dbReference type="InterPro" id="IPR013325">
    <property type="entry name" value="RNA_pol_sigma_r2"/>
</dbReference>
<dbReference type="InterPro" id="IPR013249">
    <property type="entry name" value="RNA_pol_sigma70_r4_t2"/>
</dbReference>